<feature type="domain" description="DHHA1" evidence="2">
    <location>
        <begin position="228"/>
        <end position="315"/>
    </location>
</feature>
<dbReference type="PANTHER" id="PTHR47618">
    <property type="entry name" value="BIFUNCTIONAL OLIGORIBONUCLEASE AND PAP PHOSPHATASE NRNA"/>
    <property type="match status" value="1"/>
</dbReference>
<dbReference type="PANTHER" id="PTHR47618:SF1">
    <property type="entry name" value="BIFUNCTIONAL OLIGORIBONUCLEASE AND PAP PHOSPHATASE NRNA"/>
    <property type="match status" value="1"/>
</dbReference>
<dbReference type="InterPro" id="IPR003156">
    <property type="entry name" value="DHHA1_dom"/>
</dbReference>
<reference evidence="3" key="2">
    <citation type="submission" date="2021-04" db="EMBL/GenBank/DDBJ databases">
        <authorList>
            <person name="Gilroy R."/>
        </authorList>
    </citation>
    <scope>NUCLEOTIDE SEQUENCE</scope>
    <source>
        <strain evidence="3">ChiBcec8-14828</strain>
    </source>
</reference>
<proteinExistence type="predicted"/>
<comment type="caution">
    <text evidence="3">The sequence shown here is derived from an EMBL/GenBank/DDBJ whole genome shotgun (WGS) entry which is preliminary data.</text>
</comment>
<protein>
    <submittedName>
        <fullName evidence="3">Bifunctional oligoribonuclease/PAP phosphatase NrnA</fullName>
    </submittedName>
</protein>
<dbReference type="EMBL" id="DWYA01000039">
    <property type="protein sequence ID" value="HJB39553.1"/>
    <property type="molecule type" value="Genomic_DNA"/>
</dbReference>
<dbReference type="Proteomes" id="UP000824209">
    <property type="component" value="Unassembled WGS sequence"/>
</dbReference>
<reference evidence="3" key="1">
    <citation type="journal article" date="2021" name="PeerJ">
        <title>Extensive microbial diversity within the chicken gut microbiome revealed by metagenomics and culture.</title>
        <authorList>
            <person name="Gilroy R."/>
            <person name="Ravi A."/>
            <person name="Getino M."/>
            <person name="Pursley I."/>
            <person name="Horton D.L."/>
            <person name="Alikhan N.F."/>
            <person name="Baker D."/>
            <person name="Gharbi K."/>
            <person name="Hall N."/>
            <person name="Watson M."/>
            <person name="Adriaenssens E.M."/>
            <person name="Foster-Nyarko E."/>
            <person name="Jarju S."/>
            <person name="Secka A."/>
            <person name="Antonio M."/>
            <person name="Oren A."/>
            <person name="Chaudhuri R.R."/>
            <person name="La Ragione R."/>
            <person name="Hildebrand F."/>
            <person name="Pallen M.J."/>
        </authorList>
    </citation>
    <scope>NUCLEOTIDE SEQUENCE</scope>
    <source>
        <strain evidence="3">ChiBcec8-14828</strain>
    </source>
</reference>
<organism evidence="3 4">
    <name type="scientific">Candidatus Ruthenibacterium avium</name>
    <dbReference type="NCBI Taxonomy" id="2838751"/>
    <lineage>
        <taxon>Bacteria</taxon>
        <taxon>Bacillati</taxon>
        <taxon>Bacillota</taxon>
        <taxon>Clostridia</taxon>
        <taxon>Eubacteriales</taxon>
        <taxon>Oscillospiraceae</taxon>
        <taxon>Ruthenibacterium</taxon>
    </lineage>
</organism>
<gene>
    <name evidence="3" type="ORF">H9943_04070</name>
</gene>
<dbReference type="InterPro" id="IPR038763">
    <property type="entry name" value="DHH_sf"/>
</dbReference>
<dbReference type="Gene3D" id="3.10.310.30">
    <property type="match status" value="1"/>
</dbReference>
<dbReference type="AlphaFoldDB" id="A0A9D2M281"/>
<dbReference type="Pfam" id="PF01368">
    <property type="entry name" value="DHH"/>
    <property type="match status" value="1"/>
</dbReference>
<sequence length="320" mass="34389">MSELLDIQTVITRLLRQDRILLLCHKNPDGDTLGSAGALFHALKNLGKTVAVLCSDDIPEKYRYLQLGLFDGSFEPEYVVAIDVAGIQLFGEGVQPYSERVDLCIDHHPSNGGYADAMLLQGDAAATAEIMYDVLCAMNAEITPMIAECLYTGVSTDTGCFKFANTTARTHVVAARLIEAGADLVRLNGVLFESKTRSQLAIERLALENLTYYYDNRCAVVCLTREQIAQTGADATDIEGVTGIARAIEGVKVGITMRQQPSSSYKVSVRTVPGVDASAICSRLGGGGHKQAAGCEIMGSLENARTAILSEVERVLCTES</sequence>
<evidence type="ECO:0000313" key="3">
    <source>
        <dbReference type="EMBL" id="HJB39553.1"/>
    </source>
</evidence>
<dbReference type="GO" id="GO:0003676">
    <property type="term" value="F:nucleic acid binding"/>
    <property type="evidence" value="ECO:0007669"/>
    <property type="project" value="InterPro"/>
</dbReference>
<dbReference type="SUPFAM" id="SSF64182">
    <property type="entry name" value="DHH phosphoesterases"/>
    <property type="match status" value="1"/>
</dbReference>
<name>A0A9D2M281_9FIRM</name>
<dbReference type="Pfam" id="PF02272">
    <property type="entry name" value="DHHA1"/>
    <property type="match status" value="1"/>
</dbReference>
<dbReference type="InterPro" id="IPR051319">
    <property type="entry name" value="Oligoribo/pAp-PDE_c-di-AMP_PDE"/>
</dbReference>
<dbReference type="Gene3D" id="3.90.1640.10">
    <property type="entry name" value="inorganic pyrophosphatase (n-terminal core)"/>
    <property type="match status" value="1"/>
</dbReference>
<evidence type="ECO:0000259" key="2">
    <source>
        <dbReference type="Pfam" id="PF02272"/>
    </source>
</evidence>
<accession>A0A9D2M281</accession>
<feature type="domain" description="DDH" evidence="1">
    <location>
        <begin position="19"/>
        <end position="154"/>
    </location>
</feature>
<evidence type="ECO:0000259" key="1">
    <source>
        <dbReference type="Pfam" id="PF01368"/>
    </source>
</evidence>
<evidence type="ECO:0000313" key="4">
    <source>
        <dbReference type="Proteomes" id="UP000824209"/>
    </source>
</evidence>
<dbReference type="InterPro" id="IPR001667">
    <property type="entry name" value="DDH_dom"/>
</dbReference>